<dbReference type="InterPro" id="IPR037233">
    <property type="entry name" value="CcmK-like_sf"/>
</dbReference>
<organism evidence="4 5">
    <name type="scientific">Jeotgalibacillus alimentarius</name>
    <dbReference type="NCBI Taxonomy" id="135826"/>
    <lineage>
        <taxon>Bacteria</taxon>
        <taxon>Bacillati</taxon>
        <taxon>Bacillota</taxon>
        <taxon>Bacilli</taxon>
        <taxon>Bacillales</taxon>
        <taxon>Caryophanaceae</taxon>
        <taxon>Jeotgalibacillus</taxon>
    </lineage>
</organism>
<dbReference type="SUPFAM" id="SSF143414">
    <property type="entry name" value="CcmK-like"/>
    <property type="match status" value="1"/>
</dbReference>
<dbReference type="InterPro" id="IPR050575">
    <property type="entry name" value="BMC_shell"/>
</dbReference>
<dbReference type="Proteomes" id="UP000031950">
    <property type="component" value="Unassembled WGS sequence"/>
</dbReference>
<dbReference type="Gene3D" id="3.30.70.1710">
    <property type="match status" value="1"/>
</dbReference>
<proteinExistence type="predicted"/>
<dbReference type="STRING" id="135826.KP77_28100"/>
<comment type="caution">
    <text evidence="4">The sequence shown here is derived from an EMBL/GenBank/DDBJ whole genome shotgun (WGS) entry which is preliminary data.</text>
</comment>
<dbReference type="RefSeq" id="WP_052474259.1">
    <property type="nucleotide sequence ID" value="NZ_JXRQ01000025.1"/>
</dbReference>
<dbReference type="SMART" id="SM00877">
    <property type="entry name" value="BMC"/>
    <property type="match status" value="1"/>
</dbReference>
<dbReference type="PANTHER" id="PTHR33941">
    <property type="entry name" value="PROPANEDIOL UTILIZATION PROTEIN PDUA"/>
    <property type="match status" value="1"/>
</dbReference>
<dbReference type="PATRIC" id="fig|135826.4.peg.2794"/>
<protein>
    <recommendedName>
        <fullName evidence="3">Bacterial microcompartment domain-containing protein</fullName>
    </recommendedName>
</protein>
<keyword evidence="2" id="KW-1283">Bacterial microcompartment</keyword>
<evidence type="ECO:0000256" key="1">
    <source>
        <dbReference type="ARBA" id="ARBA00024322"/>
    </source>
</evidence>
<sequence length="104" mass="11457">MDKPEAIGLIETTFYTTALRLVDMVCKAADIRLISSEKYLGGRLVTLVIAGSVSSVKEALFFAEQGDSQNHIKSAILISSPADEIMKYLATKKTKKNMEETENE</sequence>
<evidence type="ECO:0000256" key="2">
    <source>
        <dbReference type="ARBA" id="ARBA00024446"/>
    </source>
</evidence>
<keyword evidence="5" id="KW-1185">Reference proteome</keyword>
<comment type="subcellular location">
    <subcellularLocation>
        <location evidence="1">Bacterial microcompartment</location>
    </subcellularLocation>
</comment>
<reference evidence="4 5" key="1">
    <citation type="submission" date="2015-01" db="EMBL/GenBank/DDBJ databases">
        <title>Genome sequence of Jeotgalibacillus alimentarius.</title>
        <authorList>
            <person name="Goh K.M."/>
            <person name="Chan K.-G."/>
            <person name="Yaakop A.S."/>
            <person name="Ee R."/>
            <person name="Gan H.M."/>
            <person name="Chan C.S."/>
        </authorList>
    </citation>
    <scope>NUCLEOTIDE SEQUENCE [LARGE SCALE GENOMIC DNA]</scope>
    <source>
        <strain evidence="4 5">YKJ-13</strain>
    </source>
</reference>
<feature type="domain" description="Bacterial microcompartment" evidence="3">
    <location>
        <begin position="5"/>
        <end position="81"/>
    </location>
</feature>
<evidence type="ECO:0000313" key="4">
    <source>
        <dbReference type="EMBL" id="KIL46683.1"/>
    </source>
</evidence>
<dbReference type="OrthoDB" id="9812608at2"/>
<dbReference type="EMBL" id="JXRQ01000025">
    <property type="protein sequence ID" value="KIL46683.1"/>
    <property type="molecule type" value="Genomic_DNA"/>
</dbReference>
<name>A0A0C2VRR0_9BACL</name>
<dbReference type="GO" id="GO:0031469">
    <property type="term" value="C:bacterial microcompartment"/>
    <property type="evidence" value="ECO:0007669"/>
    <property type="project" value="UniProtKB-SubCell"/>
</dbReference>
<dbReference type="CDD" id="cd06169">
    <property type="entry name" value="BMC"/>
    <property type="match status" value="1"/>
</dbReference>
<accession>A0A0C2VRR0</accession>
<gene>
    <name evidence="4" type="ORF">KP77_28100</name>
</gene>
<dbReference type="AlphaFoldDB" id="A0A0C2VRR0"/>
<evidence type="ECO:0000259" key="3">
    <source>
        <dbReference type="SMART" id="SM00877"/>
    </source>
</evidence>
<dbReference type="PANTHER" id="PTHR33941:SF11">
    <property type="entry name" value="BACTERIAL MICROCOMPARTMENT SHELL PROTEIN PDUJ"/>
    <property type="match status" value="1"/>
</dbReference>
<evidence type="ECO:0000313" key="5">
    <source>
        <dbReference type="Proteomes" id="UP000031950"/>
    </source>
</evidence>
<dbReference type="Pfam" id="PF00936">
    <property type="entry name" value="BMC"/>
    <property type="match status" value="1"/>
</dbReference>
<dbReference type="InterPro" id="IPR000249">
    <property type="entry name" value="BMC_dom"/>
</dbReference>